<evidence type="ECO:0000256" key="1">
    <source>
        <dbReference type="SAM" id="SignalP"/>
    </source>
</evidence>
<keyword evidence="3" id="KW-1185">Reference proteome</keyword>
<evidence type="ECO:0000313" key="3">
    <source>
        <dbReference type="Proteomes" id="UP001244443"/>
    </source>
</evidence>
<accession>A0AA51R6R2</accession>
<feature type="signal peptide" evidence="1">
    <location>
        <begin position="1"/>
        <end position="20"/>
    </location>
</feature>
<protein>
    <recommendedName>
        <fullName evidence="4">Lipoprotein</fullName>
    </recommendedName>
</protein>
<reference evidence="2" key="1">
    <citation type="submission" date="2023-08" db="EMBL/GenBank/DDBJ databases">
        <title>Comparative genomics and taxonomic characterization of three novel marine species of genus Marivirga.</title>
        <authorList>
            <person name="Muhammad N."/>
            <person name="Kim S.-G."/>
        </authorList>
    </citation>
    <scope>NUCLEOTIDE SEQUENCE [LARGE SCALE GENOMIC DNA]</scope>
    <source>
        <strain evidence="2">ABR2-2</strain>
    </source>
</reference>
<dbReference type="RefSeq" id="WP_308356893.1">
    <property type="nucleotide sequence ID" value="NZ_CP129970.2"/>
</dbReference>
<dbReference type="Proteomes" id="UP001244443">
    <property type="component" value="Chromosome"/>
</dbReference>
<keyword evidence="1" id="KW-0732">Signal</keyword>
<gene>
    <name evidence="2" type="ORF">QYS48_34205</name>
</gene>
<evidence type="ECO:0008006" key="4">
    <source>
        <dbReference type="Google" id="ProtNLM"/>
    </source>
</evidence>
<feature type="chain" id="PRO_5041434161" description="Lipoprotein" evidence="1">
    <location>
        <begin position="21"/>
        <end position="242"/>
    </location>
</feature>
<dbReference type="AlphaFoldDB" id="A0AA51R6R2"/>
<proteinExistence type="predicted"/>
<organism evidence="2 3">
    <name type="scientific">Marivirga arenosa</name>
    <dbReference type="NCBI Taxonomy" id="3059076"/>
    <lineage>
        <taxon>Bacteria</taxon>
        <taxon>Pseudomonadati</taxon>
        <taxon>Bacteroidota</taxon>
        <taxon>Cytophagia</taxon>
        <taxon>Cytophagales</taxon>
        <taxon>Marivirgaceae</taxon>
        <taxon>Marivirga</taxon>
    </lineage>
</organism>
<evidence type="ECO:0000313" key="2">
    <source>
        <dbReference type="EMBL" id="WMN06907.1"/>
    </source>
</evidence>
<dbReference type="PROSITE" id="PS51257">
    <property type="entry name" value="PROKAR_LIPOPROTEIN"/>
    <property type="match status" value="1"/>
</dbReference>
<sequence length="242" mass="28695">MKFIQILLILLLFSCSQNHSEQQEFFSELGTEKTESFKTLTKNYKTFLDENFPSKSGIGEQSREFIKRMLERKEPLSFDSVNAILVLREFERSGLRKDIFLYIDESYNKAYNVEHFLPERGQKNIDLGPINENFEELFPIDSIKISKTQKQISQKRERELERNRYIIPNENGLYNYALAKAFKSDTSLLAYCELRQSGLSPALTTEYAELPEAELKLWKNQIPLIVDFYYREMLWRYGKYIK</sequence>
<dbReference type="EMBL" id="CP129970">
    <property type="protein sequence ID" value="WMN06907.1"/>
    <property type="molecule type" value="Genomic_DNA"/>
</dbReference>
<name>A0AA51R6R2_9BACT</name>